<proteinExistence type="predicted"/>
<evidence type="ECO:0000256" key="1">
    <source>
        <dbReference type="SAM" id="Phobius"/>
    </source>
</evidence>
<keyword evidence="1" id="KW-0472">Membrane</keyword>
<evidence type="ECO:0000313" key="3">
    <source>
        <dbReference type="Proteomes" id="UP000092460"/>
    </source>
</evidence>
<reference evidence="3" key="1">
    <citation type="submission" date="2015-01" db="EMBL/GenBank/DDBJ databases">
        <authorList>
            <person name="Aksoy S."/>
            <person name="Warren W."/>
            <person name="Wilson R.K."/>
        </authorList>
    </citation>
    <scope>NUCLEOTIDE SEQUENCE [LARGE SCALE GENOMIC DNA]</scope>
    <source>
        <strain evidence="3">IAEA</strain>
    </source>
</reference>
<dbReference type="EMBL" id="JXJN01021297">
    <property type="status" value="NOT_ANNOTATED_CDS"/>
    <property type="molecule type" value="Genomic_DNA"/>
</dbReference>
<sequence>MPGCRNSFRSSPFLTVSKFKTPSRHVYRPRLFIIILISLLFPIALAPITAFPAYRNSHKSTCAKKIDRFCVIHFRIVYNRPYEDFRLRLRSLASHLPGLDHKFVLPNCPPSLHMFTVAEMKTGKKIKNACNIMSTGLDKCHHEFTVWLCH</sequence>
<evidence type="ECO:0000313" key="2">
    <source>
        <dbReference type="EnsemblMetazoa" id="GPPI041783-PA"/>
    </source>
</evidence>
<keyword evidence="1" id="KW-1133">Transmembrane helix</keyword>
<keyword evidence="1" id="KW-0812">Transmembrane</keyword>
<name>A0A1B0BVI0_9MUSC</name>
<protein>
    <submittedName>
        <fullName evidence="2">Uncharacterized protein</fullName>
    </submittedName>
</protein>
<keyword evidence="3" id="KW-1185">Reference proteome</keyword>
<organism evidence="2 3">
    <name type="scientific">Glossina palpalis gambiensis</name>
    <dbReference type="NCBI Taxonomy" id="67801"/>
    <lineage>
        <taxon>Eukaryota</taxon>
        <taxon>Metazoa</taxon>
        <taxon>Ecdysozoa</taxon>
        <taxon>Arthropoda</taxon>
        <taxon>Hexapoda</taxon>
        <taxon>Insecta</taxon>
        <taxon>Pterygota</taxon>
        <taxon>Neoptera</taxon>
        <taxon>Endopterygota</taxon>
        <taxon>Diptera</taxon>
        <taxon>Brachycera</taxon>
        <taxon>Muscomorpha</taxon>
        <taxon>Hippoboscoidea</taxon>
        <taxon>Glossinidae</taxon>
        <taxon>Glossina</taxon>
    </lineage>
</organism>
<dbReference type="EnsemblMetazoa" id="GPPI041783-RA">
    <property type="protein sequence ID" value="GPPI041783-PA"/>
    <property type="gene ID" value="GPPI041783"/>
</dbReference>
<dbReference type="AlphaFoldDB" id="A0A1B0BVI0"/>
<dbReference type="Proteomes" id="UP000092460">
    <property type="component" value="Unassembled WGS sequence"/>
</dbReference>
<feature type="transmembrane region" description="Helical" evidence="1">
    <location>
        <begin position="31"/>
        <end position="54"/>
    </location>
</feature>
<reference evidence="2" key="2">
    <citation type="submission" date="2020-05" db="UniProtKB">
        <authorList>
            <consortium name="EnsemblMetazoa"/>
        </authorList>
    </citation>
    <scope>IDENTIFICATION</scope>
    <source>
        <strain evidence="2">IAEA</strain>
    </source>
</reference>
<accession>A0A1B0BVI0</accession>
<dbReference type="VEuPathDB" id="VectorBase:GPPI041783"/>